<organism evidence="2 3">
    <name type="scientific">Cucurbita maxima</name>
    <name type="common">Pumpkin</name>
    <name type="synonym">Winter squash</name>
    <dbReference type="NCBI Taxonomy" id="3661"/>
    <lineage>
        <taxon>Eukaryota</taxon>
        <taxon>Viridiplantae</taxon>
        <taxon>Streptophyta</taxon>
        <taxon>Embryophyta</taxon>
        <taxon>Tracheophyta</taxon>
        <taxon>Spermatophyta</taxon>
        <taxon>Magnoliopsida</taxon>
        <taxon>eudicotyledons</taxon>
        <taxon>Gunneridae</taxon>
        <taxon>Pentapetalae</taxon>
        <taxon>rosids</taxon>
        <taxon>fabids</taxon>
        <taxon>Cucurbitales</taxon>
        <taxon>Cucurbitaceae</taxon>
        <taxon>Cucurbiteae</taxon>
        <taxon>Cucurbita</taxon>
    </lineage>
</organism>
<dbReference type="KEGG" id="cmax:111497761"/>
<sequence length="798" mass="87106">MDSQNDVNVGCSPSWSSVTNWAVAGGCLDSTVAYESFYYPINEEETLDSGPKLSLVLRRPSLESGPCEITLHFAEKHEVQQVYVRSTARVYEIYYATNSENENEYLCTVRCGAALRDEEVLHTTDIEGVSALKNGSNGDVAESNSQRGSNSNTNEDDWVDVKALDGLAVNHKNNSSTSKFGADLDFYEATAEITDAQPCTSLTIRLLSLQNKSTVYVDEVYVFANPVDSEEKGPVENSGQNSHSSLMSMLVPTLLQLSKTTGSSKNSDGRTSNAEGILALPKVEPKASHPINSVAELQKEGKSCATVDDEVILQEENESDRPVRKPEVPLQVPVKERVRDEPLSCIESILGQLVCRMDRIENCFLRFEENMLRPINSIEGRLKQIEQQLEVLTKESHGSEWLSCYRMSAPSFSANESVSNSFYNSGNDHPSCGPIEPDQRELESGASPVALNMPNSECSSLLCPSLVVTAPEFSNGEDDDQERVMVTASEFSNGNDDGQGNPVQEVVVDSPKSKPKPSIDDVLASALAQFALSSSLSGDMSESELHPLSCSQETDNTQCTPNSSLANGGNSSPSRHDHTSKIDEGDGDDVPNNPECKHQRNDGDVGVASAKQSMNQMEELEYVQVINETGEDYIPERSNINENEPDSIDVNVDAIVDADPMEVTKEVRNIDIVHDVLGFSRDTSVVNFEIPILDVSFTTIGDSTSNDSLKELLGDMAESSYGGASRPKESDEGTSVGEQYDLILVEEEVQENAATRSCPISVDMNYYTIMSEPLVTDGEDLQDYCNNNTAISSLMTNF</sequence>
<reference evidence="3" key="1">
    <citation type="submission" date="2025-08" db="UniProtKB">
        <authorList>
            <consortium name="RefSeq"/>
        </authorList>
    </citation>
    <scope>IDENTIFICATION</scope>
    <source>
        <tissue evidence="3">Young leaves</tissue>
    </source>
</reference>
<feature type="compositionally biased region" description="Polar residues" evidence="1">
    <location>
        <begin position="549"/>
        <end position="573"/>
    </location>
</feature>
<protein>
    <submittedName>
        <fullName evidence="3">Uncharacterized protein LOC111497761 isoform X1</fullName>
    </submittedName>
</protein>
<feature type="compositionally biased region" description="Basic and acidic residues" evidence="1">
    <location>
        <begin position="574"/>
        <end position="584"/>
    </location>
</feature>
<accession>A0A6J1KZL4</accession>
<evidence type="ECO:0000313" key="2">
    <source>
        <dbReference type="Proteomes" id="UP000504608"/>
    </source>
</evidence>
<evidence type="ECO:0000256" key="1">
    <source>
        <dbReference type="SAM" id="MobiDB-lite"/>
    </source>
</evidence>
<feature type="compositionally biased region" description="Polar residues" evidence="1">
    <location>
        <begin position="490"/>
        <end position="502"/>
    </location>
</feature>
<proteinExistence type="predicted"/>
<feature type="compositionally biased region" description="Polar residues" evidence="1">
    <location>
        <begin position="133"/>
        <end position="153"/>
    </location>
</feature>
<evidence type="ECO:0000313" key="3">
    <source>
        <dbReference type="RefSeq" id="XP_023004458.1"/>
    </source>
</evidence>
<dbReference type="OrthoDB" id="1939758at2759"/>
<dbReference type="RefSeq" id="XP_023004458.1">
    <property type="nucleotide sequence ID" value="XM_023148690.1"/>
</dbReference>
<keyword evidence="2" id="KW-1185">Reference proteome</keyword>
<dbReference type="GeneID" id="111497761"/>
<feature type="region of interest" description="Disordered" evidence="1">
    <location>
        <begin position="490"/>
        <end position="519"/>
    </location>
</feature>
<gene>
    <name evidence="3" type="primary">LOC111497761</name>
</gene>
<feature type="region of interest" description="Disordered" evidence="1">
    <location>
        <begin position="132"/>
        <end position="156"/>
    </location>
</feature>
<name>A0A6J1KZL4_CUCMA</name>
<dbReference type="Proteomes" id="UP000504608">
    <property type="component" value="Unplaced"/>
</dbReference>
<dbReference type="AlphaFoldDB" id="A0A6J1KZL4"/>
<dbReference type="PANTHER" id="PTHR37261">
    <property type="entry name" value="40S RIBOSOMAL PROTEIN S27"/>
    <property type="match status" value="1"/>
</dbReference>
<feature type="region of interest" description="Disordered" evidence="1">
    <location>
        <begin position="539"/>
        <end position="603"/>
    </location>
</feature>
<dbReference type="PANTHER" id="PTHR37261:SF1">
    <property type="entry name" value="40S RIBOSOMAL PROTEIN S27"/>
    <property type="match status" value="1"/>
</dbReference>